<organism evidence="2 3">
    <name type="scientific">Bacillus infantis NRRL B-14911</name>
    <dbReference type="NCBI Taxonomy" id="1367477"/>
    <lineage>
        <taxon>Bacteria</taxon>
        <taxon>Bacillati</taxon>
        <taxon>Bacillota</taxon>
        <taxon>Bacilli</taxon>
        <taxon>Bacillales</taxon>
        <taxon>Bacillaceae</taxon>
        <taxon>Bacillus</taxon>
    </lineage>
</organism>
<dbReference type="HOGENOM" id="CLU_076552_0_0_9"/>
<evidence type="ECO:0000313" key="2">
    <source>
        <dbReference type="EMBL" id="AGX05104.1"/>
    </source>
</evidence>
<sequence>MMMMKFLKQPAVLILASFLLQGSIFYADASGRPAPLDWSEVNELLPRFSTFTVEDVETGKKFKVQRRAGSRHADVQPLTAKDTAVMKEIYDGKWSWRRRAIIVKSGKLRIAASMHGMPHGAGALANNFPGHFCIHFNGSTTHRRDEMDLSHKLMILKSAGELEAYTGNAGPEEAASAFIAGLKQQDEDIAGMLSLQKLPWKKILPAIENVQLESASGGFSMEEKQNQLVDVSVEVDWYIKNEGKRHYKGKIEMIKMSAFDGWKVNAQKFLEENRLFER</sequence>
<dbReference type="Proteomes" id="UP000017805">
    <property type="component" value="Chromosome"/>
</dbReference>
<accession>U5LB73</accession>
<dbReference type="STRING" id="1367477.N288_16075"/>
<dbReference type="PATRIC" id="fig|1367477.3.peg.3192"/>
<proteinExistence type="predicted"/>
<evidence type="ECO:0000313" key="3">
    <source>
        <dbReference type="Proteomes" id="UP000017805"/>
    </source>
</evidence>
<dbReference type="KEGG" id="bif:N288_16075"/>
<evidence type="ECO:0000256" key="1">
    <source>
        <dbReference type="SAM" id="SignalP"/>
    </source>
</evidence>
<dbReference type="AlphaFoldDB" id="U5LB73"/>
<reference evidence="2 3" key="1">
    <citation type="submission" date="2013-07" db="EMBL/GenBank/DDBJ databases">
        <title>Complete genome sequence of Bacillus infantis NRRL B-14911 that has potential to induce cardiac disease by antigenic mimicry.</title>
        <authorList>
            <person name="Massilamany C."/>
            <person name="Smith T.P.L."/>
            <person name="Loy J.D."/>
            <person name="Barletta R."/>
            <person name="Reddy J."/>
        </authorList>
    </citation>
    <scope>NUCLEOTIDE SEQUENCE [LARGE SCALE GENOMIC DNA]</scope>
    <source>
        <strain evidence="2 3">NRRL B-14911</strain>
    </source>
</reference>
<protein>
    <submittedName>
        <fullName evidence="2">Uncharacterized protein</fullName>
    </submittedName>
</protein>
<feature type="chain" id="PRO_5038696463" evidence="1">
    <location>
        <begin position="30"/>
        <end position="278"/>
    </location>
</feature>
<gene>
    <name evidence="2" type="ORF">N288_16075</name>
</gene>
<keyword evidence="1" id="KW-0732">Signal</keyword>
<keyword evidence="3" id="KW-1185">Reference proteome</keyword>
<feature type="signal peptide" evidence="1">
    <location>
        <begin position="1"/>
        <end position="29"/>
    </location>
</feature>
<name>U5LB73_9BACI</name>
<dbReference type="EMBL" id="CP006643">
    <property type="protein sequence ID" value="AGX05104.1"/>
    <property type="molecule type" value="Genomic_DNA"/>
</dbReference>